<evidence type="ECO:0000259" key="2">
    <source>
        <dbReference type="Pfam" id="PF00566"/>
    </source>
</evidence>
<feature type="region of interest" description="Disordered" evidence="1">
    <location>
        <begin position="41"/>
        <end position="81"/>
    </location>
</feature>
<evidence type="ECO:0000313" key="4">
    <source>
        <dbReference type="Proteomes" id="UP000192578"/>
    </source>
</evidence>
<organism evidence="3 4">
    <name type="scientific">Hypsibius exemplaris</name>
    <name type="common">Freshwater tardigrade</name>
    <dbReference type="NCBI Taxonomy" id="2072580"/>
    <lineage>
        <taxon>Eukaryota</taxon>
        <taxon>Metazoa</taxon>
        <taxon>Ecdysozoa</taxon>
        <taxon>Tardigrada</taxon>
        <taxon>Eutardigrada</taxon>
        <taxon>Parachela</taxon>
        <taxon>Hypsibioidea</taxon>
        <taxon>Hypsibiidae</taxon>
        <taxon>Hypsibius</taxon>
    </lineage>
</organism>
<feature type="compositionally biased region" description="Low complexity" evidence="1">
    <location>
        <begin position="55"/>
        <end position="69"/>
    </location>
</feature>
<dbReference type="PANTHER" id="PTHR16110:SF1">
    <property type="entry name" value="TBC1 DOMAIN FAMILY MEMBER 19"/>
    <property type="match status" value="1"/>
</dbReference>
<sequence length="639" mass="73193">MLHCVIPQPKRSATHPPPRPHLSDQPFYGFRNSIRQHIDAKTKVTSQKTTALGRSISKSTPTTTTSSTSNRYRPSLANPPRPKAKLILKAKPEAAVKAPINTVGCGDAAPKEPACKKPTVDRSNRRLLRPYRRSLPLLPLLTRSYPALSVRLLNQSVRREKTGRLERLLQAHLEPAANAVKWAWPNESTLQAHVDFLNIRWRLQLEKALARAAAGSSSAGTLHRQRTLEESRFMWSSWASLDDVSLFQDQLRDIEPLYTLKDLTKRIMEFPVPEEWCADSSATAKSNISYWLHCPLPLPDWDELRGTFVELSPLYDNYCADYFEEDYKEVQDARDGRLNRVLKRRDVLSAVKLCRLGCSASNRDATWSLILRDKTQEEAQYKRLLAEFVRWEVFLDWVMLQSVMDTVGNAEQFFNFVTQMQQVMQLFQRDPAVVERLEVGLLLEPLGVEGEEADQNGDEPRHPKAVSDRTSPYPPNGVIPFHEMSMYAGPLAYVCIRTKPCYFMFREFYCRYFQFLHHLSTHPQSILPMYALFENLLHSREQSVWEHLRVKLAVHPAKYVVPWLTMAFSSFIEIDQLLVLWDRIVGFGDLRVLVLLALGIFILRGKVLLKCKTSREAGAVLSDILNVEVVPLLQLALFT</sequence>
<accession>A0A1W0XAB9</accession>
<dbReference type="Gene3D" id="1.10.472.80">
    <property type="entry name" value="Ypt/Rab-GAP domain of gyp1p, domain 3"/>
    <property type="match status" value="1"/>
</dbReference>
<dbReference type="InterPro" id="IPR035969">
    <property type="entry name" value="Rab-GAP_TBC_sf"/>
</dbReference>
<dbReference type="PANTHER" id="PTHR16110">
    <property type="entry name" value="TBC1 DOMAIN FAMILY MEMBER 19"/>
    <property type="match status" value="1"/>
</dbReference>
<reference evidence="4" key="1">
    <citation type="submission" date="2017-01" db="EMBL/GenBank/DDBJ databases">
        <title>Comparative genomics of anhydrobiosis in the tardigrade Hypsibius dujardini.</title>
        <authorList>
            <person name="Yoshida Y."/>
            <person name="Koutsovoulos G."/>
            <person name="Laetsch D."/>
            <person name="Stevens L."/>
            <person name="Kumar S."/>
            <person name="Horikawa D."/>
            <person name="Ishino K."/>
            <person name="Komine S."/>
            <person name="Tomita M."/>
            <person name="Blaxter M."/>
            <person name="Arakawa K."/>
        </authorList>
    </citation>
    <scope>NUCLEOTIDE SEQUENCE [LARGE SCALE GENOMIC DNA]</scope>
    <source>
        <strain evidence="4">Z151</strain>
    </source>
</reference>
<dbReference type="OrthoDB" id="10249775at2759"/>
<feature type="domain" description="Rab-GAP TBC" evidence="2">
    <location>
        <begin position="483"/>
        <end position="604"/>
    </location>
</feature>
<dbReference type="EMBL" id="MTYJ01000007">
    <property type="protein sequence ID" value="OQV24344.1"/>
    <property type="molecule type" value="Genomic_DNA"/>
</dbReference>
<proteinExistence type="predicted"/>
<dbReference type="SUPFAM" id="SSF47923">
    <property type="entry name" value="Ypt/Rab-GAP domain of gyp1p"/>
    <property type="match status" value="1"/>
</dbReference>
<dbReference type="InterPro" id="IPR000195">
    <property type="entry name" value="Rab-GAP-TBC_dom"/>
</dbReference>
<feature type="region of interest" description="Disordered" evidence="1">
    <location>
        <begin position="1"/>
        <end position="27"/>
    </location>
</feature>
<name>A0A1W0XAB9_HYPEX</name>
<feature type="compositionally biased region" description="Basic and acidic residues" evidence="1">
    <location>
        <begin position="458"/>
        <end position="467"/>
    </location>
</feature>
<evidence type="ECO:0000256" key="1">
    <source>
        <dbReference type="SAM" id="MobiDB-lite"/>
    </source>
</evidence>
<feature type="region of interest" description="Disordered" evidence="1">
    <location>
        <begin position="450"/>
        <end position="470"/>
    </location>
</feature>
<keyword evidence="4" id="KW-1185">Reference proteome</keyword>
<feature type="compositionally biased region" description="Polar residues" evidence="1">
    <location>
        <begin position="43"/>
        <end position="52"/>
    </location>
</feature>
<gene>
    <name evidence="3" type="ORF">BV898_01882</name>
</gene>
<dbReference type="AlphaFoldDB" id="A0A1W0XAB9"/>
<dbReference type="Proteomes" id="UP000192578">
    <property type="component" value="Unassembled WGS sequence"/>
</dbReference>
<dbReference type="Pfam" id="PF00566">
    <property type="entry name" value="RabGAP-TBC"/>
    <property type="match status" value="1"/>
</dbReference>
<evidence type="ECO:0000313" key="3">
    <source>
        <dbReference type="EMBL" id="OQV24344.1"/>
    </source>
</evidence>
<comment type="caution">
    <text evidence="3">The sequence shown here is derived from an EMBL/GenBank/DDBJ whole genome shotgun (WGS) entry which is preliminary data.</text>
</comment>
<protein>
    <submittedName>
        <fullName evidence="3">TBC1 domain family member 19</fullName>
    </submittedName>
</protein>
<dbReference type="InterPro" id="IPR042507">
    <property type="entry name" value="TBC1D19"/>
</dbReference>